<evidence type="ECO:0000313" key="17">
    <source>
        <dbReference type="EMBL" id="RTQ49295.1"/>
    </source>
</evidence>
<dbReference type="PROSITE" id="PS50109">
    <property type="entry name" value="HIS_KIN"/>
    <property type="match status" value="1"/>
</dbReference>
<keyword evidence="10" id="KW-0547">Nucleotide-binding</keyword>
<dbReference type="Gene3D" id="3.30.450.20">
    <property type="entry name" value="PAS domain"/>
    <property type="match status" value="9"/>
</dbReference>
<dbReference type="Pfam" id="PF08448">
    <property type="entry name" value="PAS_4"/>
    <property type="match status" value="2"/>
</dbReference>
<keyword evidence="8" id="KW-0812">Transmembrane</keyword>
<evidence type="ECO:0000256" key="12">
    <source>
        <dbReference type="ARBA" id="ARBA00022989"/>
    </source>
</evidence>
<dbReference type="InterPro" id="IPR000014">
    <property type="entry name" value="PAS"/>
</dbReference>
<dbReference type="InterPro" id="IPR003594">
    <property type="entry name" value="HATPase_dom"/>
</dbReference>
<dbReference type="GO" id="GO:0004673">
    <property type="term" value="F:protein histidine kinase activity"/>
    <property type="evidence" value="ECO:0007669"/>
    <property type="project" value="UniProtKB-EC"/>
</dbReference>
<evidence type="ECO:0000256" key="3">
    <source>
        <dbReference type="ARBA" id="ARBA00012438"/>
    </source>
</evidence>
<evidence type="ECO:0000256" key="6">
    <source>
        <dbReference type="ARBA" id="ARBA00022553"/>
    </source>
</evidence>
<dbReference type="GO" id="GO:0005886">
    <property type="term" value="C:plasma membrane"/>
    <property type="evidence" value="ECO:0007669"/>
    <property type="project" value="UniProtKB-SubCell"/>
</dbReference>
<dbReference type="Gene3D" id="2.10.70.100">
    <property type="match status" value="2"/>
</dbReference>
<dbReference type="Gene3D" id="3.30.565.10">
    <property type="entry name" value="Histidine kinase-like ATPase, C-terminal domain"/>
    <property type="match status" value="1"/>
</dbReference>
<dbReference type="PRINTS" id="PR00344">
    <property type="entry name" value="BCTRLSENSOR"/>
</dbReference>
<dbReference type="Proteomes" id="UP000282184">
    <property type="component" value="Unassembled WGS sequence"/>
</dbReference>
<sequence length="1431" mass="160880">MEQTPDEHDAARRRMAELRTKAEQRRGLVTASIDNLTPADVRRLVQELQVHQIELEMQYEELLSVQVERETFYQNYVDLFEFAPVGYCTLDAQGIVQQLNLRGGQLLGTPRGHVLGKRFAQFVPAGEERSHFYAFLQRVLTTTERQTCELEMQRPDGSEFFALLEGVRLHHEMGEARCRLALTDDTARRRASEALSASEQKFRTLFEETADAAVLLRDYTIIDCNRAALAMLGAERREQLVGQPALLLTPERQPDGTLSAQHLLRNVEAARLRGSHRFEWRRHRFTGEEMWQEIVLTLVRVREEVLLHAVWRDITEQKRLDQRLRESEQRFRTVFEQSSDGMLLQQDGRYVDANAAALRLIGAERPAQLIGQPADVCTPEVQPNGKRTREWFAQNVETARREGSLRCEALMHRFSGEEIWIEAVLTPIDLPGQPLLTHVCWRDVTERRRAEQLVQESETRLRTALDAADMGVAQWNFVTDEVFLDSRARPMFGLPAEGPPLTFPDVRQLLHPDDRARVEASLQRSVAEHLPVDMDQRVVWPDGSVRYVVSSGQVRYDADGQALSMSGVLRDVTDKKQAALRLQESEARLKTAIRAADMGIGIWNFDTQLFYVDERARRMFGLPPEGAELRFEELMAVVYPPDRELAATALQGAAAGDAPLDVEVRVQHPDGTLRYVCANGQLMRDEAGQPVRMSGVLRDVTHSHLAEQRLRESEEQLRTALGAANMGVGLWEPQADEVELDARTAEIFGLAGAGRYHIDALSALLHPDDVPGLAEQLELSLQNHLAFSLHLRLLRPPAAELRYVRVSGQALYDERGQPARVAGVVRDITEFRRANLRLRESEERLRLALLSTHTGVFEWSFEGDELYWDERTQAIFGRPYEDRRRSFDVIRGAVHPADAQAVTEALTTSIRDGLPFELQHRIVWPDGTVRHVAASGQVQYDEAGKPQRLAGLVRDVTERRQAQEELSAKNRLLDHILSTIPVVLSRVAKDGTIEQVVGAGLRGLGLTDNAIVGANVFEVQPQIADHLERLLQGEEVRFLSEPAYRAAEQTYFQNYGFFDEEKQCGIIFGIDVTETHRANAKLAADATFLQGLVSNIQEGIMAFDAELRVTEWNYLMEQYLLVERQDVYGKPIFEALPLVAIPRNRDIMGRALAGESQTYYNVPFSRREGVFDAAFVPLRNAQGEVAGVLGVIRDVTERNRLMEEATQARLQREKEVLSAIMHTQEDERKRIAEALHNGVGQLLYAAKLHLYNQPVDETHRMAALGLLNEAIKSTRTISFELTPNILEDFGLKTALEELCKRIPKQNLAVHLNVGELPSALPRLLETAVYRIVQELLNNVIKHAQAREAFIYVEQQDAHALHVSVEDDGSGFDVETATRKRSGIGLAGIRNRVGLLAGQLTIRSMPGLGTTISIELPLGPETAAGAAAGPGG</sequence>
<comment type="subcellular location">
    <subcellularLocation>
        <location evidence="2">Cell inner membrane</location>
        <topology evidence="2">Multi-pass membrane protein</topology>
    </subcellularLocation>
</comment>
<keyword evidence="9" id="KW-0677">Repeat</keyword>
<dbReference type="NCBIfam" id="TIGR00229">
    <property type="entry name" value="sensory_box"/>
    <property type="match status" value="7"/>
</dbReference>
<accession>A0A431U285</accession>
<dbReference type="Pfam" id="PF13426">
    <property type="entry name" value="PAS_9"/>
    <property type="match status" value="2"/>
</dbReference>
<dbReference type="InterPro" id="IPR052162">
    <property type="entry name" value="Sensor_kinase/Photoreceptor"/>
</dbReference>
<reference evidence="17 18" key="1">
    <citation type="submission" date="2018-12" db="EMBL/GenBank/DDBJ databases">
        <title>Hymenobacter gummosus sp. nov., isolated from a spring.</title>
        <authorList>
            <person name="Nie L."/>
        </authorList>
    </citation>
    <scope>NUCLEOTIDE SEQUENCE [LARGE SCALE GENOMIC DNA]</scope>
    <source>
        <strain evidence="17 18">KCTC 52166</strain>
    </source>
</reference>
<dbReference type="InterPro" id="IPR005467">
    <property type="entry name" value="His_kinase_dom"/>
</dbReference>
<feature type="domain" description="PAS" evidence="15">
    <location>
        <begin position="713"/>
        <end position="784"/>
    </location>
</feature>
<feature type="domain" description="PAS" evidence="15">
    <location>
        <begin position="457"/>
        <end position="529"/>
    </location>
</feature>
<dbReference type="SMART" id="SM00387">
    <property type="entry name" value="HATPase_c"/>
    <property type="match status" value="1"/>
</dbReference>
<dbReference type="InterPro" id="IPR001610">
    <property type="entry name" value="PAC"/>
</dbReference>
<dbReference type="Pfam" id="PF08447">
    <property type="entry name" value="PAS_3"/>
    <property type="match status" value="4"/>
</dbReference>
<dbReference type="GO" id="GO:0000166">
    <property type="term" value="F:nucleotide binding"/>
    <property type="evidence" value="ECO:0007669"/>
    <property type="project" value="UniProtKB-KW"/>
</dbReference>
<protein>
    <recommendedName>
        <fullName evidence="3">histidine kinase</fullName>
        <ecNumber evidence="3">2.7.13.3</ecNumber>
    </recommendedName>
</protein>
<evidence type="ECO:0000256" key="8">
    <source>
        <dbReference type="ARBA" id="ARBA00022692"/>
    </source>
</evidence>
<keyword evidence="12" id="KW-1133">Transmembrane helix</keyword>
<keyword evidence="7" id="KW-0808">Transferase</keyword>
<gene>
    <name evidence="17" type="ORF">EJV47_14235</name>
</gene>
<proteinExistence type="predicted"/>
<feature type="domain" description="PAC" evidence="16">
    <location>
        <begin position="916"/>
        <end position="968"/>
    </location>
</feature>
<evidence type="ECO:0000256" key="2">
    <source>
        <dbReference type="ARBA" id="ARBA00004429"/>
    </source>
</evidence>
<dbReference type="InterPro" id="IPR013655">
    <property type="entry name" value="PAS_fold_3"/>
</dbReference>
<dbReference type="SUPFAM" id="SSF55874">
    <property type="entry name" value="ATPase domain of HSP90 chaperone/DNA topoisomerase II/histidine kinase"/>
    <property type="match status" value="1"/>
</dbReference>
<feature type="domain" description="Histidine kinase" evidence="14">
    <location>
        <begin position="1230"/>
        <end position="1419"/>
    </location>
</feature>
<dbReference type="InterPro" id="IPR036890">
    <property type="entry name" value="HATPase_C_sf"/>
</dbReference>
<evidence type="ECO:0000256" key="4">
    <source>
        <dbReference type="ARBA" id="ARBA00022475"/>
    </source>
</evidence>
<dbReference type="Pfam" id="PF02518">
    <property type="entry name" value="HATPase_c"/>
    <property type="match status" value="1"/>
</dbReference>
<dbReference type="RefSeq" id="WP_126693826.1">
    <property type="nucleotide sequence ID" value="NZ_RXOF01000007.1"/>
</dbReference>
<evidence type="ECO:0000256" key="13">
    <source>
        <dbReference type="ARBA" id="ARBA00023136"/>
    </source>
</evidence>
<evidence type="ECO:0000256" key="1">
    <source>
        <dbReference type="ARBA" id="ARBA00000085"/>
    </source>
</evidence>
<keyword evidence="18" id="KW-1185">Reference proteome</keyword>
<name>A0A431U285_9BACT</name>
<feature type="domain" description="PAS" evidence="15">
    <location>
        <begin position="585"/>
        <end position="657"/>
    </location>
</feature>
<dbReference type="InterPro" id="IPR000700">
    <property type="entry name" value="PAS-assoc_C"/>
</dbReference>
<dbReference type="OrthoDB" id="5401121at2"/>
<keyword evidence="11" id="KW-0418">Kinase</keyword>
<keyword evidence="4" id="KW-1003">Cell membrane</keyword>
<dbReference type="EMBL" id="RXOF01000007">
    <property type="protein sequence ID" value="RTQ49295.1"/>
    <property type="molecule type" value="Genomic_DNA"/>
</dbReference>
<evidence type="ECO:0000256" key="9">
    <source>
        <dbReference type="ARBA" id="ARBA00022737"/>
    </source>
</evidence>
<feature type="domain" description="PAC" evidence="16">
    <location>
        <begin position="787"/>
        <end position="840"/>
    </location>
</feature>
<keyword evidence="6" id="KW-0597">Phosphoprotein</keyword>
<dbReference type="SMART" id="SM00091">
    <property type="entry name" value="PAS"/>
    <property type="match status" value="9"/>
</dbReference>
<evidence type="ECO:0000259" key="15">
    <source>
        <dbReference type="PROSITE" id="PS50112"/>
    </source>
</evidence>
<dbReference type="PROSITE" id="PS50113">
    <property type="entry name" value="PAC"/>
    <property type="match status" value="6"/>
</dbReference>
<feature type="domain" description="PAS" evidence="15">
    <location>
        <begin position="841"/>
        <end position="913"/>
    </location>
</feature>
<feature type="domain" description="PAC" evidence="16">
    <location>
        <begin position="532"/>
        <end position="584"/>
    </location>
</feature>
<comment type="catalytic activity">
    <reaction evidence="1">
        <text>ATP + protein L-histidine = ADP + protein N-phospho-L-histidine.</text>
        <dbReference type="EC" id="2.7.13.3"/>
    </reaction>
</comment>
<evidence type="ECO:0000313" key="18">
    <source>
        <dbReference type="Proteomes" id="UP000282184"/>
    </source>
</evidence>
<evidence type="ECO:0000256" key="7">
    <source>
        <dbReference type="ARBA" id="ARBA00022679"/>
    </source>
</evidence>
<feature type="domain" description="PAC" evidence="16">
    <location>
        <begin position="276"/>
        <end position="326"/>
    </location>
</feature>
<dbReference type="SMART" id="SM00086">
    <property type="entry name" value="PAC"/>
    <property type="match status" value="8"/>
</dbReference>
<dbReference type="EC" id="2.7.13.3" evidence="3"/>
<dbReference type="InterPro" id="IPR004358">
    <property type="entry name" value="Sig_transdc_His_kin-like_C"/>
</dbReference>
<comment type="caution">
    <text evidence="17">The sequence shown here is derived from an EMBL/GenBank/DDBJ whole genome shotgun (WGS) entry which is preliminary data.</text>
</comment>
<feature type="domain" description="PAC" evidence="16">
    <location>
        <begin position="660"/>
        <end position="712"/>
    </location>
</feature>
<dbReference type="SUPFAM" id="SSF55785">
    <property type="entry name" value="PYP-like sensor domain (PAS domain)"/>
    <property type="match status" value="9"/>
</dbReference>
<dbReference type="InterPro" id="IPR013656">
    <property type="entry name" value="PAS_4"/>
</dbReference>
<dbReference type="InterPro" id="IPR035965">
    <property type="entry name" value="PAS-like_dom_sf"/>
</dbReference>
<dbReference type="PROSITE" id="PS50112">
    <property type="entry name" value="PAS"/>
    <property type="match status" value="4"/>
</dbReference>
<evidence type="ECO:0000256" key="10">
    <source>
        <dbReference type="ARBA" id="ARBA00022741"/>
    </source>
</evidence>
<dbReference type="FunFam" id="2.10.70.100:FF:000001">
    <property type="entry name" value="Sensory transduction histidine kinase"/>
    <property type="match status" value="1"/>
</dbReference>
<feature type="domain" description="PAC" evidence="16">
    <location>
        <begin position="1156"/>
        <end position="1207"/>
    </location>
</feature>
<evidence type="ECO:0000256" key="11">
    <source>
        <dbReference type="ARBA" id="ARBA00022777"/>
    </source>
</evidence>
<evidence type="ECO:0000256" key="5">
    <source>
        <dbReference type="ARBA" id="ARBA00022519"/>
    </source>
</evidence>
<keyword evidence="5" id="KW-0997">Cell inner membrane</keyword>
<evidence type="ECO:0000259" key="14">
    <source>
        <dbReference type="PROSITE" id="PS50109"/>
    </source>
</evidence>
<dbReference type="PANTHER" id="PTHR43304:SF1">
    <property type="entry name" value="PAC DOMAIN-CONTAINING PROTEIN"/>
    <property type="match status" value="1"/>
</dbReference>
<dbReference type="PANTHER" id="PTHR43304">
    <property type="entry name" value="PHYTOCHROME-LIKE PROTEIN CPH1"/>
    <property type="match status" value="1"/>
</dbReference>
<organism evidence="17 18">
    <name type="scientific">Hymenobacter gummosus</name>
    <dbReference type="NCBI Taxonomy" id="1776032"/>
    <lineage>
        <taxon>Bacteria</taxon>
        <taxon>Pseudomonadati</taxon>
        <taxon>Bacteroidota</taxon>
        <taxon>Cytophagia</taxon>
        <taxon>Cytophagales</taxon>
        <taxon>Hymenobacteraceae</taxon>
        <taxon>Hymenobacter</taxon>
    </lineage>
</organism>
<keyword evidence="13" id="KW-0472">Membrane</keyword>
<evidence type="ECO:0000259" key="16">
    <source>
        <dbReference type="PROSITE" id="PS50113"/>
    </source>
</evidence>
<dbReference type="CDD" id="cd00130">
    <property type="entry name" value="PAS"/>
    <property type="match status" value="7"/>
</dbReference>
<dbReference type="CDD" id="cd16917">
    <property type="entry name" value="HATPase_UhpB-NarQ-NarX-like"/>
    <property type="match status" value="1"/>
</dbReference>